<protein>
    <recommendedName>
        <fullName evidence="3">SGTA homodimerisation domain-containing protein</fullName>
    </recommendedName>
</protein>
<feature type="domain" description="SGTA homodimerisation" evidence="3">
    <location>
        <begin position="4"/>
        <end position="70"/>
    </location>
</feature>
<keyword evidence="5" id="KW-1185">Reference proteome</keyword>
<dbReference type="Proteomes" id="UP000193498">
    <property type="component" value="Unassembled WGS sequence"/>
</dbReference>
<dbReference type="GO" id="GO:0006620">
    <property type="term" value="P:post-translational protein targeting to endoplasmic reticulum membrane"/>
    <property type="evidence" value="ECO:0007669"/>
    <property type="project" value="TreeGrafter"/>
</dbReference>
<dbReference type="AlphaFoldDB" id="A0A1Y1XWB7"/>
<dbReference type="GO" id="GO:0060090">
    <property type="term" value="F:molecular adaptor activity"/>
    <property type="evidence" value="ECO:0007669"/>
    <property type="project" value="TreeGrafter"/>
</dbReference>
<dbReference type="EMBL" id="MCFE01000402">
    <property type="protein sequence ID" value="ORX90051.1"/>
    <property type="molecule type" value="Genomic_DNA"/>
</dbReference>
<organism evidence="4 5">
    <name type="scientific">Basidiobolus meristosporus CBS 931.73</name>
    <dbReference type="NCBI Taxonomy" id="1314790"/>
    <lineage>
        <taxon>Eukaryota</taxon>
        <taxon>Fungi</taxon>
        <taxon>Fungi incertae sedis</taxon>
        <taxon>Zoopagomycota</taxon>
        <taxon>Entomophthoromycotina</taxon>
        <taxon>Basidiobolomycetes</taxon>
        <taxon>Basidiobolales</taxon>
        <taxon>Basidiobolaceae</taxon>
        <taxon>Basidiobolus</taxon>
    </lineage>
</organism>
<dbReference type="PANTHER" id="PTHR45831">
    <property type="entry name" value="LD24721P"/>
    <property type="match status" value="1"/>
</dbReference>
<accession>A0A1Y1XWB7</accession>
<keyword evidence="2" id="KW-0802">TPR repeat</keyword>
<evidence type="ECO:0000313" key="5">
    <source>
        <dbReference type="Proteomes" id="UP000193498"/>
    </source>
</evidence>
<gene>
    <name evidence="4" type="ORF">K493DRAFT_231659</name>
</gene>
<evidence type="ECO:0000256" key="1">
    <source>
        <dbReference type="ARBA" id="ARBA00022737"/>
    </source>
</evidence>
<dbReference type="Pfam" id="PF16546">
    <property type="entry name" value="SGTA_dimer"/>
    <property type="match status" value="1"/>
</dbReference>
<comment type="caution">
    <text evidence="4">The sequence shown here is derived from an EMBL/GenBank/DDBJ whole genome shotgun (WGS) entry which is preliminary data.</text>
</comment>
<dbReference type="InParanoid" id="A0A1Y1XWB7"/>
<dbReference type="FunFam" id="1.20.5.420:FF:000005">
    <property type="entry name" value="Hsc70 cochaperone (SGT), putative"/>
    <property type="match status" value="1"/>
</dbReference>
<dbReference type="PANTHER" id="PTHR45831:SF2">
    <property type="entry name" value="LD24721P"/>
    <property type="match status" value="1"/>
</dbReference>
<dbReference type="GO" id="GO:0016020">
    <property type="term" value="C:membrane"/>
    <property type="evidence" value="ECO:0007669"/>
    <property type="project" value="TreeGrafter"/>
</dbReference>
<evidence type="ECO:0000259" key="3">
    <source>
        <dbReference type="Pfam" id="PF16546"/>
    </source>
</evidence>
<keyword evidence="1" id="KW-0677">Repeat</keyword>
<dbReference type="STRING" id="1314790.A0A1Y1XWB7"/>
<dbReference type="GO" id="GO:0072380">
    <property type="term" value="C:TRC complex"/>
    <property type="evidence" value="ECO:0007669"/>
    <property type="project" value="TreeGrafter"/>
</dbReference>
<evidence type="ECO:0000313" key="4">
    <source>
        <dbReference type="EMBL" id="ORX90051.1"/>
    </source>
</evidence>
<reference evidence="4 5" key="1">
    <citation type="submission" date="2016-07" db="EMBL/GenBank/DDBJ databases">
        <title>Pervasive Adenine N6-methylation of Active Genes in Fungi.</title>
        <authorList>
            <consortium name="DOE Joint Genome Institute"/>
            <person name="Mondo S.J."/>
            <person name="Dannebaum R.O."/>
            <person name="Kuo R.C."/>
            <person name="Labutti K."/>
            <person name="Haridas S."/>
            <person name="Kuo A."/>
            <person name="Salamov A."/>
            <person name="Ahrendt S.R."/>
            <person name="Lipzen A."/>
            <person name="Sullivan W."/>
            <person name="Andreopoulos W.B."/>
            <person name="Clum A."/>
            <person name="Lindquist E."/>
            <person name="Daum C."/>
            <person name="Ramamoorthy G.K."/>
            <person name="Gryganskyi A."/>
            <person name="Culley D."/>
            <person name="Magnuson J.K."/>
            <person name="James T.Y."/>
            <person name="O'Malley M.A."/>
            <person name="Stajich J.E."/>
            <person name="Spatafora J.W."/>
            <person name="Visel A."/>
            <person name="Grigoriev I.V."/>
        </authorList>
    </citation>
    <scope>NUCLEOTIDE SEQUENCE [LARGE SCALE GENOMIC DNA]</scope>
    <source>
        <strain evidence="4 5">CBS 931.73</strain>
    </source>
</reference>
<dbReference type="Gene3D" id="1.20.5.420">
    <property type="entry name" value="Immunoglobulin FC, subunit C"/>
    <property type="match status" value="1"/>
</dbReference>
<dbReference type="InterPro" id="IPR047150">
    <property type="entry name" value="SGT"/>
</dbReference>
<sequence length="124" mass="13700">MSDNKKRLVFSILEFLQQSVNDGTIKADDVEGIEVAMQCIGEAFGVDAQDETQRAMYTTKPATLTSIFDVFIKTQNRMSSKQVCGDCVLLIVALLCIKISTTCRLAQHPNHKCQVCRSSLLLIG</sequence>
<name>A0A1Y1XWB7_9FUNG</name>
<dbReference type="OrthoDB" id="2335338at2759"/>
<proteinExistence type="predicted"/>
<dbReference type="InterPro" id="IPR032374">
    <property type="entry name" value="SGTA_dimer"/>
</dbReference>
<evidence type="ECO:0000256" key="2">
    <source>
        <dbReference type="ARBA" id="ARBA00022803"/>
    </source>
</evidence>